<proteinExistence type="predicted"/>
<dbReference type="AlphaFoldDB" id="A0AAW0TP01"/>
<organism evidence="2 3">
    <name type="scientific">Scylla paramamosain</name>
    <name type="common">Mud crab</name>
    <dbReference type="NCBI Taxonomy" id="85552"/>
    <lineage>
        <taxon>Eukaryota</taxon>
        <taxon>Metazoa</taxon>
        <taxon>Ecdysozoa</taxon>
        <taxon>Arthropoda</taxon>
        <taxon>Crustacea</taxon>
        <taxon>Multicrustacea</taxon>
        <taxon>Malacostraca</taxon>
        <taxon>Eumalacostraca</taxon>
        <taxon>Eucarida</taxon>
        <taxon>Decapoda</taxon>
        <taxon>Pleocyemata</taxon>
        <taxon>Brachyura</taxon>
        <taxon>Eubrachyura</taxon>
        <taxon>Portunoidea</taxon>
        <taxon>Portunidae</taxon>
        <taxon>Portuninae</taxon>
        <taxon>Scylla</taxon>
    </lineage>
</organism>
<sequence length="90" mass="9726">MVGMCVWSGYALVTKTDVQVKRSGLNRWDQIDLNRPQKPVSVHWSCAPPTTPPGSLTEEVFGSRRRGWSSGVILVSSRGGPGFDSGSPLP</sequence>
<comment type="caution">
    <text evidence="2">The sequence shown here is derived from an EMBL/GenBank/DDBJ whole genome shotgun (WGS) entry which is preliminary data.</text>
</comment>
<evidence type="ECO:0000256" key="1">
    <source>
        <dbReference type="SAM" id="MobiDB-lite"/>
    </source>
</evidence>
<dbReference type="Proteomes" id="UP001487740">
    <property type="component" value="Unassembled WGS sequence"/>
</dbReference>
<evidence type="ECO:0000313" key="2">
    <source>
        <dbReference type="EMBL" id="KAK8388387.1"/>
    </source>
</evidence>
<keyword evidence="3" id="KW-1185">Reference proteome</keyword>
<reference evidence="2 3" key="1">
    <citation type="submission" date="2023-03" db="EMBL/GenBank/DDBJ databases">
        <title>High-quality genome of Scylla paramamosain provides insights in environmental adaptation.</title>
        <authorList>
            <person name="Zhang L."/>
        </authorList>
    </citation>
    <scope>NUCLEOTIDE SEQUENCE [LARGE SCALE GENOMIC DNA]</scope>
    <source>
        <strain evidence="2">LZ_2023a</strain>
        <tissue evidence="2">Muscle</tissue>
    </source>
</reference>
<protein>
    <submittedName>
        <fullName evidence="2">Uncharacterized protein</fullName>
    </submittedName>
</protein>
<feature type="region of interest" description="Disordered" evidence="1">
    <location>
        <begin position="40"/>
        <end position="60"/>
    </location>
</feature>
<dbReference type="EMBL" id="JARAKH010000028">
    <property type="protein sequence ID" value="KAK8388387.1"/>
    <property type="molecule type" value="Genomic_DNA"/>
</dbReference>
<evidence type="ECO:0000313" key="3">
    <source>
        <dbReference type="Proteomes" id="UP001487740"/>
    </source>
</evidence>
<gene>
    <name evidence="2" type="ORF">O3P69_020406</name>
</gene>
<accession>A0AAW0TP01</accession>
<name>A0AAW0TP01_SCYPA</name>